<comment type="caution">
    <text evidence="2">The sequence shown here is derived from an EMBL/GenBank/DDBJ whole genome shotgun (WGS) entry which is preliminary data.</text>
</comment>
<gene>
    <name evidence="2" type="ORF">NDU88_004557</name>
</gene>
<evidence type="ECO:0000256" key="1">
    <source>
        <dbReference type="SAM" id="MobiDB-lite"/>
    </source>
</evidence>
<accession>A0AAV7RJ35</accession>
<reference evidence="2" key="1">
    <citation type="journal article" date="2022" name="bioRxiv">
        <title>Sequencing and chromosome-scale assembly of the giantPleurodeles waltlgenome.</title>
        <authorList>
            <person name="Brown T."/>
            <person name="Elewa A."/>
            <person name="Iarovenko S."/>
            <person name="Subramanian E."/>
            <person name="Araus A.J."/>
            <person name="Petzold A."/>
            <person name="Susuki M."/>
            <person name="Suzuki K.-i.T."/>
            <person name="Hayashi T."/>
            <person name="Toyoda A."/>
            <person name="Oliveira C."/>
            <person name="Osipova E."/>
            <person name="Leigh N.D."/>
            <person name="Simon A."/>
            <person name="Yun M.H."/>
        </authorList>
    </citation>
    <scope>NUCLEOTIDE SEQUENCE</scope>
    <source>
        <strain evidence="2">20211129_DDA</strain>
        <tissue evidence="2">Liver</tissue>
    </source>
</reference>
<proteinExistence type="predicted"/>
<dbReference type="EMBL" id="JANPWB010000009">
    <property type="protein sequence ID" value="KAJ1151777.1"/>
    <property type="molecule type" value="Genomic_DNA"/>
</dbReference>
<dbReference type="AlphaFoldDB" id="A0AAV7RJ35"/>
<keyword evidence="3" id="KW-1185">Reference proteome</keyword>
<feature type="region of interest" description="Disordered" evidence="1">
    <location>
        <begin position="35"/>
        <end position="75"/>
    </location>
</feature>
<evidence type="ECO:0000313" key="3">
    <source>
        <dbReference type="Proteomes" id="UP001066276"/>
    </source>
</evidence>
<name>A0AAV7RJ35_PLEWA</name>
<feature type="compositionally biased region" description="Polar residues" evidence="1">
    <location>
        <begin position="66"/>
        <end position="75"/>
    </location>
</feature>
<organism evidence="2 3">
    <name type="scientific">Pleurodeles waltl</name>
    <name type="common">Iberian ribbed newt</name>
    <dbReference type="NCBI Taxonomy" id="8319"/>
    <lineage>
        <taxon>Eukaryota</taxon>
        <taxon>Metazoa</taxon>
        <taxon>Chordata</taxon>
        <taxon>Craniata</taxon>
        <taxon>Vertebrata</taxon>
        <taxon>Euteleostomi</taxon>
        <taxon>Amphibia</taxon>
        <taxon>Batrachia</taxon>
        <taxon>Caudata</taxon>
        <taxon>Salamandroidea</taxon>
        <taxon>Salamandridae</taxon>
        <taxon>Pleurodelinae</taxon>
        <taxon>Pleurodeles</taxon>
    </lineage>
</organism>
<dbReference type="Proteomes" id="UP001066276">
    <property type="component" value="Chromosome 5"/>
</dbReference>
<protein>
    <submittedName>
        <fullName evidence="2">Uncharacterized protein</fullName>
    </submittedName>
</protein>
<evidence type="ECO:0000313" key="2">
    <source>
        <dbReference type="EMBL" id="KAJ1151777.1"/>
    </source>
</evidence>
<sequence length="75" mass="7716">MARPPASGINRPASLRRLGLAAVARRRSSAPLEVLALHAGAGPEPPSPSPAGPLRSSVDRALPDHSSASLRRSYG</sequence>